<dbReference type="AlphaFoldDB" id="A0A927M710"/>
<proteinExistence type="predicted"/>
<keyword evidence="2" id="KW-1185">Reference proteome</keyword>
<reference evidence="1" key="1">
    <citation type="submission" date="2020-10" db="EMBL/GenBank/DDBJ databases">
        <title>Sequencing the genomes of 1000 actinobacteria strains.</title>
        <authorList>
            <person name="Klenk H.-P."/>
        </authorList>
    </citation>
    <scope>NUCLEOTIDE SEQUENCE</scope>
    <source>
        <strain evidence="1">DSM 46832</strain>
    </source>
</reference>
<dbReference type="RefSeq" id="WP_192767785.1">
    <property type="nucleotide sequence ID" value="NZ_JADBEB010000001.1"/>
</dbReference>
<organism evidence="1 2">
    <name type="scientific">Plantactinospora soyae</name>
    <dbReference type="NCBI Taxonomy" id="1544732"/>
    <lineage>
        <taxon>Bacteria</taxon>
        <taxon>Bacillati</taxon>
        <taxon>Actinomycetota</taxon>
        <taxon>Actinomycetes</taxon>
        <taxon>Micromonosporales</taxon>
        <taxon>Micromonosporaceae</taxon>
        <taxon>Plantactinospora</taxon>
    </lineage>
</organism>
<name>A0A927M710_9ACTN</name>
<accession>A0A927M710</accession>
<gene>
    <name evidence="1" type="ORF">H4W31_003683</name>
</gene>
<evidence type="ECO:0008006" key="3">
    <source>
        <dbReference type="Google" id="ProtNLM"/>
    </source>
</evidence>
<dbReference type="Proteomes" id="UP000649753">
    <property type="component" value="Unassembled WGS sequence"/>
</dbReference>
<sequence length="505" mass="50982">MIGAREFTVHRRLALLLALATVSLSVLLSGLPAYAGVSRAPVATGAELTATLLPGAEDGTRLAVDWRGAAGARLGVTLGTSERPDRVLVAERPLRSGANLLTLPVHAGASGTLRLRVEGGSGVLLRTLVQELDELRAESEFAWAPESSVAAVPPGLIVGGIFGATGAGTANNIARLNGSTWSSFTGPGGTGADSQVAVLGVFDGDLIAGGSFMYAGGNLVRGIARWDGTDWLPLTGSSGTGVMTMPFDFVASLAVYNGDLIVGGQFLRAGSVPVNHVARWDGAEWYPLTGPSGTGVDYAAVRDLAIYGGALIVGGGFTQAGGIPASRIARWNGSTWSTLGAGLGTTQVTADVAALTIYNGALIAAGYFDDAAGVTANHVARWNGTAWSVLTGPSGTGTSDPVRDVTVYNGALIVAGHFTHAGGLPVNYIARWNGSAWSGLTGPSGTGTNSTVYTVTVRSGALIVGGDFSQAGGVSAGYLGRWNGTAWSAVSATGPNGPVFALLSA</sequence>
<evidence type="ECO:0000313" key="1">
    <source>
        <dbReference type="EMBL" id="MBE1488045.1"/>
    </source>
</evidence>
<comment type="caution">
    <text evidence="1">The sequence shown here is derived from an EMBL/GenBank/DDBJ whole genome shotgun (WGS) entry which is preliminary data.</text>
</comment>
<protein>
    <recommendedName>
        <fullName evidence="3">Cortical protein marker for cell polarity</fullName>
    </recommendedName>
</protein>
<dbReference type="EMBL" id="JADBEB010000001">
    <property type="protein sequence ID" value="MBE1488045.1"/>
    <property type="molecule type" value="Genomic_DNA"/>
</dbReference>
<evidence type="ECO:0000313" key="2">
    <source>
        <dbReference type="Proteomes" id="UP000649753"/>
    </source>
</evidence>